<dbReference type="SUPFAM" id="SSF46785">
    <property type="entry name" value="Winged helix' DNA-binding domain"/>
    <property type="match status" value="1"/>
</dbReference>
<dbReference type="EMBL" id="BAABIG010000017">
    <property type="protein sequence ID" value="GAA4791527.1"/>
    <property type="molecule type" value="Genomic_DNA"/>
</dbReference>
<protein>
    <submittedName>
        <fullName evidence="2">Uncharacterized protein</fullName>
    </submittedName>
</protein>
<dbReference type="Proteomes" id="UP001501265">
    <property type="component" value="Unassembled WGS sequence"/>
</dbReference>
<keyword evidence="3" id="KW-1185">Reference proteome</keyword>
<evidence type="ECO:0000313" key="2">
    <source>
        <dbReference type="EMBL" id="GAA4791527.1"/>
    </source>
</evidence>
<comment type="caution">
    <text evidence="2">The sequence shown here is derived from an EMBL/GenBank/DDBJ whole genome shotgun (WGS) entry which is preliminary data.</text>
</comment>
<evidence type="ECO:0000256" key="1">
    <source>
        <dbReference type="SAM" id="MobiDB-lite"/>
    </source>
</evidence>
<name>A0ABP9BAK2_9ACTN</name>
<evidence type="ECO:0000313" key="3">
    <source>
        <dbReference type="Proteomes" id="UP001501265"/>
    </source>
</evidence>
<sequence length="154" mass="16335">MGLTSSIPGRDGPRPTVTLPQRPGHDGPLLRAAIRRRSGGDRAAIRAAIRPNPAKLYYATKSLGGSVTAAEPADTALETVHRELTAFARRARAPAGRTHPELSLVPYTLLGHLEERDGRRATDLAAHYALDKSTVSRDAATGTPGPPLSAATYR</sequence>
<organism evidence="2 3">
    <name type="scientific">Streptomyces ziwulingensis</name>
    <dbReference type="NCBI Taxonomy" id="1045501"/>
    <lineage>
        <taxon>Bacteria</taxon>
        <taxon>Bacillati</taxon>
        <taxon>Actinomycetota</taxon>
        <taxon>Actinomycetes</taxon>
        <taxon>Kitasatosporales</taxon>
        <taxon>Streptomycetaceae</taxon>
        <taxon>Streptomyces</taxon>
    </lineage>
</organism>
<dbReference type="InterPro" id="IPR036388">
    <property type="entry name" value="WH-like_DNA-bd_sf"/>
</dbReference>
<dbReference type="InterPro" id="IPR036390">
    <property type="entry name" value="WH_DNA-bd_sf"/>
</dbReference>
<reference evidence="3" key="1">
    <citation type="journal article" date="2019" name="Int. J. Syst. Evol. Microbiol.">
        <title>The Global Catalogue of Microorganisms (GCM) 10K type strain sequencing project: providing services to taxonomists for standard genome sequencing and annotation.</title>
        <authorList>
            <consortium name="The Broad Institute Genomics Platform"/>
            <consortium name="The Broad Institute Genome Sequencing Center for Infectious Disease"/>
            <person name="Wu L."/>
            <person name="Ma J."/>
        </authorList>
    </citation>
    <scope>NUCLEOTIDE SEQUENCE [LARGE SCALE GENOMIC DNA]</scope>
    <source>
        <strain evidence="3">JCM 18081</strain>
    </source>
</reference>
<accession>A0ABP9BAK2</accession>
<proteinExistence type="predicted"/>
<gene>
    <name evidence="2" type="ORF">GCM10023220_16250</name>
</gene>
<dbReference type="Gene3D" id="1.10.10.10">
    <property type="entry name" value="Winged helix-like DNA-binding domain superfamily/Winged helix DNA-binding domain"/>
    <property type="match status" value="1"/>
</dbReference>
<feature type="region of interest" description="Disordered" evidence="1">
    <location>
        <begin position="1"/>
        <end position="29"/>
    </location>
</feature>